<dbReference type="InterPro" id="IPR030678">
    <property type="entry name" value="Peptide/Ni-bd"/>
</dbReference>
<reference evidence="5 6" key="1">
    <citation type="journal article" date="2015" name="Antonie Van Leeuwenhoek">
        <title>Bosea vaviloviae sp. nov., a new species of slow-growing rhizobia isolated from nodules of the relict species Vavilovia formosa (Stev.) Fed.</title>
        <authorList>
            <person name="Safronova V.I."/>
            <person name="Kuznetsova I.G."/>
            <person name="Sazanova A.L."/>
            <person name="Kimeklis A.K."/>
            <person name="Belimov A.A."/>
            <person name="Andronov E.E."/>
            <person name="Pinaev A.G."/>
            <person name="Chizhevskaya E.P."/>
            <person name="Pukhaev A.R."/>
            <person name="Popov K.P."/>
            <person name="Willems A."/>
            <person name="Tikhonovich I.A."/>
        </authorList>
    </citation>
    <scope>NUCLEOTIDE SEQUENCE [LARGE SCALE GENOMIC DNA]</scope>
    <source>
        <strain evidence="5 6">Vaf18</strain>
    </source>
</reference>
<dbReference type="Pfam" id="PF00496">
    <property type="entry name" value="SBP_bac_5"/>
    <property type="match status" value="1"/>
</dbReference>
<dbReference type="GO" id="GO:0043190">
    <property type="term" value="C:ATP-binding cassette (ABC) transporter complex"/>
    <property type="evidence" value="ECO:0007669"/>
    <property type="project" value="InterPro"/>
</dbReference>
<dbReference type="PANTHER" id="PTHR30290">
    <property type="entry name" value="PERIPLASMIC BINDING COMPONENT OF ABC TRANSPORTER"/>
    <property type="match status" value="1"/>
</dbReference>
<feature type="domain" description="Solute-binding protein family 5" evidence="4">
    <location>
        <begin position="83"/>
        <end position="434"/>
    </location>
</feature>
<dbReference type="Gene3D" id="3.10.105.10">
    <property type="entry name" value="Dipeptide-binding Protein, Domain 3"/>
    <property type="match status" value="1"/>
</dbReference>
<feature type="signal peptide" evidence="3">
    <location>
        <begin position="1"/>
        <end position="26"/>
    </location>
</feature>
<evidence type="ECO:0000256" key="3">
    <source>
        <dbReference type="SAM" id="SignalP"/>
    </source>
</evidence>
<keyword evidence="6" id="KW-1185">Reference proteome</keyword>
<organism evidence="5 6">
    <name type="scientific">Bosea vaviloviae</name>
    <dbReference type="NCBI Taxonomy" id="1526658"/>
    <lineage>
        <taxon>Bacteria</taxon>
        <taxon>Pseudomonadati</taxon>
        <taxon>Pseudomonadota</taxon>
        <taxon>Alphaproteobacteria</taxon>
        <taxon>Hyphomicrobiales</taxon>
        <taxon>Boseaceae</taxon>
        <taxon>Bosea</taxon>
    </lineage>
</organism>
<dbReference type="PANTHER" id="PTHR30290:SF83">
    <property type="entry name" value="ABC TRANSPORTER SUBSTRATE-BINDING PROTEIN"/>
    <property type="match status" value="1"/>
</dbReference>
<dbReference type="InterPro" id="IPR006311">
    <property type="entry name" value="TAT_signal"/>
</dbReference>
<proteinExistence type="inferred from homology"/>
<name>A0A1D7U9U0_9HYPH</name>
<evidence type="ECO:0000256" key="1">
    <source>
        <dbReference type="ARBA" id="ARBA00004418"/>
    </source>
</evidence>
<dbReference type="Proteomes" id="UP000094969">
    <property type="component" value="Chromosome"/>
</dbReference>
<evidence type="ECO:0000313" key="5">
    <source>
        <dbReference type="EMBL" id="AOO84157.1"/>
    </source>
</evidence>
<accession>A0A1D7U9U0</accession>
<evidence type="ECO:0000313" key="6">
    <source>
        <dbReference type="Proteomes" id="UP000094969"/>
    </source>
</evidence>
<dbReference type="AlphaFoldDB" id="A0A1D7U9U0"/>
<dbReference type="SUPFAM" id="SSF53850">
    <property type="entry name" value="Periplasmic binding protein-like II"/>
    <property type="match status" value="1"/>
</dbReference>
<evidence type="ECO:0000256" key="2">
    <source>
        <dbReference type="ARBA" id="ARBA00005695"/>
    </source>
</evidence>
<dbReference type="Gene3D" id="3.40.190.10">
    <property type="entry name" value="Periplasmic binding protein-like II"/>
    <property type="match status" value="1"/>
</dbReference>
<dbReference type="KEGG" id="bvv:BHK69_03610"/>
<gene>
    <name evidence="5" type="ORF">BHK69_03610</name>
</gene>
<feature type="chain" id="PRO_5009100084" description="Solute-binding protein family 5 domain-containing protein" evidence="3">
    <location>
        <begin position="27"/>
        <end position="529"/>
    </location>
</feature>
<sequence>MMNLPTISRRALVGLALALPAMTAPAMIAPAMIAPAMAQQGEPVLRVVAPWEYASNDPADIGYILTRLGVAETLVQVEPEGQLVGGIAESWSVSEDKLSWRFKLRAGLSFHDGNPVTAQAVAASLKQSFIGESLSAVPLDSVSLDGADVVIRTRTPFSVLPAFLCDYASIVLAPSAYGTDGKVIKIVATGPYKLASIDGKTWIDNKTTLELDRFEGYARTRPAIARLRYTAVVNGDTRANIAIAGDADLVYTLSPTATPRINAAGQMKVESLTIPRVRALFFDSGLPQFSDLRVRRAIAMAVDRDGIAKAILRHPGSSASQLLPPIMTGWHRQGLPAIAHDPAAARKLLDDAGWIAAGDGIRVKDGVRLAAKLLTLVNRPELPVMASAIQAQLRGIGMEVAIEVGPGNSVPAAIKDGTMQFTLVSRTYVNVPEPIATIIPDFTRERSVWGTARWDGRDRVKALTDAYLASFDDARKDELRGQIIALLHDQMPVVPVSWTEHSVAVSGRIKNVAIDPYEMRYLVERMAWK</sequence>
<dbReference type="GO" id="GO:0030288">
    <property type="term" value="C:outer membrane-bounded periplasmic space"/>
    <property type="evidence" value="ECO:0007669"/>
    <property type="project" value="UniProtKB-ARBA"/>
</dbReference>
<dbReference type="InterPro" id="IPR039424">
    <property type="entry name" value="SBP_5"/>
</dbReference>
<dbReference type="PIRSF" id="PIRSF002741">
    <property type="entry name" value="MppA"/>
    <property type="match status" value="1"/>
</dbReference>
<keyword evidence="3" id="KW-0732">Signal</keyword>
<comment type="subcellular location">
    <subcellularLocation>
        <location evidence="1">Periplasm</location>
    </subcellularLocation>
</comment>
<protein>
    <recommendedName>
        <fullName evidence="4">Solute-binding protein family 5 domain-containing protein</fullName>
    </recommendedName>
</protein>
<evidence type="ECO:0000259" key="4">
    <source>
        <dbReference type="Pfam" id="PF00496"/>
    </source>
</evidence>
<dbReference type="PROSITE" id="PS51318">
    <property type="entry name" value="TAT"/>
    <property type="match status" value="1"/>
</dbReference>
<dbReference type="STRING" id="1526658.BHK69_03610"/>
<dbReference type="EMBL" id="CP017147">
    <property type="protein sequence ID" value="AOO84157.1"/>
    <property type="molecule type" value="Genomic_DNA"/>
</dbReference>
<dbReference type="InterPro" id="IPR000914">
    <property type="entry name" value="SBP_5_dom"/>
</dbReference>
<comment type="similarity">
    <text evidence="2">Belongs to the bacterial solute-binding protein 5 family.</text>
</comment>
<dbReference type="GO" id="GO:0015833">
    <property type="term" value="P:peptide transport"/>
    <property type="evidence" value="ECO:0007669"/>
    <property type="project" value="TreeGrafter"/>
</dbReference>
<dbReference type="GO" id="GO:1904680">
    <property type="term" value="F:peptide transmembrane transporter activity"/>
    <property type="evidence" value="ECO:0007669"/>
    <property type="project" value="TreeGrafter"/>
</dbReference>